<evidence type="ECO:0000313" key="2">
    <source>
        <dbReference type="WBParaSite" id="PgE154_g003_t05"/>
    </source>
</evidence>
<dbReference type="AlphaFoldDB" id="A0A915A606"/>
<name>A0A915A606_PARUN</name>
<protein>
    <submittedName>
        <fullName evidence="2">Galectin</fullName>
    </submittedName>
</protein>
<accession>A0A915A606</accession>
<reference evidence="2" key="1">
    <citation type="submission" date="2022-11" db="UniProtKB">
        <authorList>
            <consortium name="WormBaseParasite"/>
        </authorList>
    </citation>
    <scope>IDENTIFICATION</scope>
</reference>
<dbReference type="WBParaSite" id="PgE154_g003_t05">
    <property type="protein sequence ID" value="PgE154_g003_t05"/>
    <property type="gene ID" value="PgE154_g003"/>
</dbReference>
<keyword evidence="1" id="KW-1185">Reference proteome</keyword>
<proteinExistence type="predicted"/>
<sequence length="131" mass="15044">MINAEFLIGLCSIICCHHTHFVEVDFTGITSICMHLNIVVIEAISSLITTLWREFAMDKASPDDFRPVRICDLQRKCSTRSENINLSRLFLPFGNDFLFDIVYIVQKSTSHINVRKIVCKSSEFRLNEPFG</sequence>
<organism evidence="1 2">
    <name type="scientific">Parascaris univalens</name>
    <name type="common">Nematode worm</name>
    <dbReference type="NCBI Taxonomy" id="6257"/>
    <lineage>
        <taxon>Eukaryota</taxon>
        <taxon>Metazoa</taxon>
        <taxon>Ecdysozoa</taxon>
        <taxon>Nematoda</taxon>
        <taxon>Chromadorea</taxon>
        <taxon>Rhabditida</taxon>
        <taxon>Spirurina</taxon>
        <taxon>Ascaridomorpha</taxon>
        <taxon>Ascaridoidea</taxon>
        <taxon>Ascarididae</taxon>
        <taxon>Parascaris</taxon>
    </lineage>
</organism>
<dbReference type="Proteomes" id="UP000887569">
    <property type="component" value="Unplaced"/>
</dbReference>
<evidence type="ECO:0000313" key="1">
    <source>
        <dbReference type="Proteomes" id="UP000887569"/>
    </source>
</evidence>